<evidence type="ECO:0000256" key="1">
    <source>
        <dbReference type="SAM" id="SignalP"/>
    </source>
</evidence>
<name>A0ABT8BJH6_9HYPH</name>
<evidence type="ECO:0000313" key="2">
    <source>
        <dbReference type="EMBL" id="MDN3591324.1"/>
    </source>
</evidence>
<reference evidence="3" key="1">
    <citation type="journal article" date="2019" name="Int. J. Syst. Evol. Microbiol.">
        <title>The Global Catalogue of Microorganisms (GCM) 10K type strain sequencing project: providing services to taxonomists for standard genome sequencing and annotation.</title>
        <authorList>
            <consortium name="The Broad Institute Genomics Platform"/>
            <consortium name="The Broad Institute Genome Sequencing Center for Infectious Disease"/>
            <person name="Wu L."/>
            <person name="Ma J."/>
        </authorList>
    </citation>
    <scope>NUCLEOTIDE SEQUENCE [LARGE SCALE GENOMIC DNA]</scope>
    <source>
        <strain evidence="3">CECT 7069</strain>
    </source>
</reference>
<dbReference type="EMBL" id="JAUFPX010000008">
    <property type="protein sequence ID" value="MDN3591324.1"/>
    <property type="molecule type" value="Genomic_DNA"/>
</dbReference>
<keyword evidence="3" id="KW-1185">Reference proteome</keyword>
<keyword evidence="1" id="KW-0732">Signal</keyword>
<gene>
    <name evidence="2" type="ORF">QWZ12_11940</name>
</gene>
<feature type="chain" id="PRO_5045251339" evidence="1">
    <location>
        <begin position="26"/>
        <end position="153"/>
    </location>
</feature>
<protein>
    <submittedName>
        <fullName evidence="2">Uncharacterized protein</fullName>
    </submittedName>
</protein>
<evidence type="ECO:0000313" key="3">
    <source>
        <dbReference type="Proteomes" id="UP001224644"/>
    </source>
</evidence>
<proteinExistence type="predicted"/>
<organism evidence="2 3">
    <name type="scientific">Methylobacterium adhaesivum</name>
    <dbReference type="NCBI Taxonomy" id="333297"/>
    <lineage>
        <taxon>Bacteria</taxon>
        <taxon>Pseudomonadati</taxon>
        <taxon>Pseudomonadota</taxon>
        <taxon>Alphaproteobacteria</taxon>
        <taxon>Hyphomicrobiales</taxon>
        <taxon>Methylobacteriaceae</taxon>
        <taxon>Methylobacterium</taxon>
    </lineage>
</organism>
<dbReference type="Proteomes" id="UP001224644">
    <property type="component" value="Unassembled WGS sequence"/>
</dbReference>
<comment type="caution">
    <text evidence="2">The sequence shown here is derived from an EMBL/GenBank/DDBJ whole genome shotgun (WGS) entry which is preliminary data.</text>
</comment>
<dbReference type="RefSeq" id="WP_238223180.1">
    <property type="nucleotide sequence ID" value="NZ_BPQD01000004.1"/>
</dbReference>
<sequence length="153" mass="15822">MRITSTIFGLTLALASPVLATPALADPCGDLIDRVGAATEATVVRRTADFAEFTTRDGIGLTLACDELSAAGAQFKGQTLPDAYFTLLGKAGHAVNGLPAEAIAEAGRTARASAETKRHSQIDLGKALVTCSLSRMSDVPVTTCAAIDKDDRT</sequence>
<feature type="signal peptide" evidence="1">
    <location>
        <begin position="1"/>
        <end position="25"/>
    </location>
</feature>
<accession>A0ABT8BJH6</accession>